<dbReference type="AlphaFoldDB" id="A0A845F4V4"/>
<evidence type="ECO:0000256" key="1">
    <source>
        <dbReference type="ARBA" id="ARBA00022448"/>
    </source>
</evidence>
<name>A0A845F4V4_9BACL</name>
<proteinExistence type="predicted"/>
<keyword evidence="2" id="KW-0472">Membrane</keyword>
<keyword evidence="1" id="KW-0813">Transport</keyword>
<evidence type="ECO:0000256" key="2">
    <source>
        <dbReference type="SAM" id="Phobius"/>
    </source>
</evidence>
<dbReference type="Proteomes" id="UP000447833">
    <property type="component" value="Unassembled WGS sequence"/>
</dbReference>
<feature type="transmembrane region" description="Helical" evidence="2">
    <location>
        <begin position="23"/>
        <end position="45"/>
    </location>
</feature>
<dbReference type="GO" id="GO:0016020">
    <property type="term" value="C:membrane"/>
    <property type="evidence" value="ECO:0007669"/>
    <property type="project" value="InterPro"/>
</dbReference>
<organism evidence="3 4">
    <name type="scientific">Guptibacillus hwajinpoensis</name>
    <dbReference type="NCBI Taxonomy" id="208199"/>
    <lineage>
        <taxon>Bacteria</taxon>
        <taxon>Bacillati</taxon>
        <taxon>Bacillota</taxon>
        <taxon>Bacilli</taxon>
        <taxon>Bacillales</taxon>
        <taxon>Guptibacillaceae</taxon>
        <taxon>Guptibacillus</taxon>
    </lineage>
</organism>
<accession>A0A845F4V4</accession>
<dbReference type="EMBL" id="WMEY01000009">
    <property type="protein sequence ID" value="MYL65675.1"/>
    <property type="molecule type" value="Genomic_DNA"/>
</dbReference>
<comment type="caution">
    <text evidence="3">The sequence shown here is derived from an EMBL/GenBank/DDBJ whole genome shotgun (WGS) entry which is preliminary data.</text>
</comment>
<evidence type="ECO:0000313" key="4">
    <source>
        <dbReference type="Proteomes" id="UP000447833"/>
    </source>
</evidence>
<reference evidence="3 4" key="1">
    <citation type="submission" date="2019-11" db="EMBL/GenBank/DDBJ databases">
        <title>Genome sequences of 17 halophilic strains isolated from different environments.</title>
        <authorList>
            <person name="Furrow R.E."/>
        </authorList>
    </citation>
    <scope>NUCLEOTIDE SEQUENCE [LARGE SCALE GENOMIC DNA]</scope>
    <source>
        <strain evidence="3 4">22506_14_FS</strain>
    </source>
</reference>
<evidence type="ECO:0008006" key="5">
    <source>
        <dbReference type="Google" id="ProtNLM"/>
    </source>
</evidence>
<keyword evidence="2" id="KW-0812">Transmembrane</keyword>
<keyword evidence="2" id="KW-1133">Transmembrane helix</keyword>
<protein>
    <recommendedName>
        <fullName evidence="5">DUF997 family protein</fullName>
    </recommendedName>
</protein>
<dbReference type="PANTHER" id="PTHR46154">
    <property type="match status" value="1"/>
</dbReference>
<sequence length="88" mass="10207">MTKNLKKRRRFDLNEQLDKDAKLCVRWAIGLTAVFIIIFPGIMFITGYEYSLSFFKGWTYVSLGWLIIAGLFIAIRPIVEMINEGKES</sequence>
<dbReference type="InterPro" id="IPR031155">
    <property type="entry name" value="DUR"/>
</dbReference>
<gene>
    <name evidence="3" type="ORF">GLW07_20145</name>
</gene>
<feature type="transmembrane region" description="Helical" evidence="2">
    <location>
        <begin position="57"/>
        <end position="79"/>
    </location>
</feature>
<dbReference type="GO" id="GO:0015204">
    <property type="term" value="F:urea transmembrane transporter activity"/>
    <property type="evidence" value="ECO:0007669"/>
    <property type="project" value="InterPro"/>
</dbReference>
<evidence type="ECO:0000313" key="3">
    <source>
        <dbReference type="EMBL" id="MYL65675.1"/>
    </source>
</evidence>
<dbReference type="PANTHER" id="PTHR46154:SF4">
    <property type="entry name" value="UREA ACTIVE TRANSPORTER"/>
    <property type="match status" value="1"/>
</dbReference>